<dbReference type="RefSeq" id="WP_142790122.1">
    <property type="nucleotide sequence ID" value="NZ_VJMZ01000001.1"/>
</dbReference>
<comment type="caution">
    <text evidence="2">The sequence shown here is derived from an EMBL/GenBank/DDBJ whole genome shotgun (WGS) entry which is preliminary data.</text>
</comment>
<keyword evidence="3" id="KW-1185">Reference proteome</keyword>
<name>A0A549YG83_9BACI</name>
<protein>
    <submittedName>
        <fullName evidence="2">Uncharacterized protein</fullName>
    </submittedName>
</protein>
<evidence type="ECO:0000313" key="2">
    <source>
        <dbReference type="EMBL" id="TRM10893.1"/>
    </source>
</evidence>
<keyword evidence="1" id="KW-0812">Transmembrane</keyword>
<proteinExistence type="predicted"/>
<reference evidence="2 3" key="1">
    <citation type="submission" date="2019-07" db="EMBL/GenBank/DDBJ databases">
        <title>Genomic analysis of Lentibacillus sp. NKC851-2.</title>
        <authorList>
            <person name="Oh Y.J."/>
        </authorList>
    </citation>
    <scope>NUCLEOTIDE SEQUENCE [LARGE SCALE GENOMIC DNA]</scope>
    <source>
        <strain evidence="2 3">NKC851-2</strain>
    </source>
</reference>
<dbReference type="EMBL" id="VJMZ01000001">
    <property type="protein sequence ID" value="TRM10893.1"/>
    <property type="molecule type" value="Genomic_DNA"/>
</dbReference>
<feature type="transmembrane region" description="Helical" evidence="1">
    <location>
        <begin position="40"/>
        <end position="58"/>
    </location>
</feature>
<dbReference type="Proteomes" id="UP000319280">
    <property type="component" value="Unassembled WGS sequence"/>
</dbReference>
<feature type="transmembrane region" description="Helical" evidence="1">
    <location>
        <begin position="79"/>
        <end position="96"/>
    </location>
</feature>
<feature type="transmembrane region" description="Helical" evidence="1">
    <location>
        <begin position="15"/>
        <end position="34"/>
    </location>
</feature>
<accession>A0A549YG83</accession>
<sequence>MTSSKDSHEINNKEFVSFLYFVAITIVIRFLWLFEKVPGGVISDILIAVLIVFGLDIFMKSKIAVLLKKLYRQSNIKIVTLYMVYIILYVFVVFAID</sequence>
<keyword evidence="1" id="KW-1133">Transmembrane helix</keyword>
<dbReference type="AlphaFoldDB" id="A0A549YG83"/>
<gene>
    <name evidence="2" type="ORF">FH966_03695</name>
</gene>
<keyword evidence="1" id="KW-0472">Membrane</keyword>
<evidence type="ECO:0000313" key="3">
    <source>
        <dbReference type="Proteomes" id="UP000319280"/>
    </source>
</evidence>
<evidence type="ECO:0000256" key="1">
    <source>
        <dbReference type="SAM" id="Phobius"/>
    </source>
</evidence>
<organism evidence="2 3">
    <name type="scientific">Lentibacillus cibarius</name>
    <dbReference type="NCBI Taxonomy" id="2583219"/>
    <lineage>
        <taxon>Bacteria</taxon>
        <taxon>Bacillati</taxon>
        <taxon>Bacillota</taxon>
        <taxon>Bacilli</taxon>
        <taxon>Bacillales</taxon>
        <taxon>Bacillaceae</taxon>
        <taxon>Lentibacillus</taxon>
    </lineage>
</organism>